<feature type="region of interest" description="Disordered" evidence="7">
    <location>
        <begin position="1849"/>
        <end position="1872"/>
    </location>
</feature>
<proteinExistence type="inferred from homology"/>
<feature type="chain" id="PRO_5025675004" description="PilY1 beta-propeller domain-containing protein" evidence="8">
    <location>
        <begin position="26"/>
        <end position="2026"/>
    </location>
</feature>
<dbReference type="SUPFAM" id="SSF50998">
    <property type="entry name" value="Quinoprotein alcohol dehydrogenase-like"/>
    <property type="match status" value="1"/>
</dbReference>
<evidence type="ECO:0000256" key="4">
    <source>
        <dbReference type="ARBA" id="ARBA00022723"/>
    </source>
</evidence>
<keyword evidence="6" id="KW-0281">Fimbrium</keyword>
<sequence>METIKHMTRSSALIALLLVATSVHADPTQLAASPLSGASSVEIAPNILFVLDDSGSMDWDYLPDWAGLSSQLNQTHNPRFNGIAYNPAVTYSPPRYFQADGTPDTTTYPSQTTWTAVKDDGYGVQSAGISNLIGNAYYFTTVAGEYCTNQSMKNCGTDPAAVPAYLRWCKTAADAVAAAPADGACQATEVDPSPPPPAVAANIPFNFPRMPAPRTSTITISGSSSTSISSIKVDTKEILSVAIAASSSPAALASAIEASINACTYGLAGDCTIVGYNAVATASGSDYTITISAPAVPTSAPVLTHIGSMAGTPSAFARPASNLAPGENLLTVITSTTTAYPKAVTRSDCAASECTYSEEMTNYANWWAYYRTRMQAMKTATSLSFEPINSSFRVGYMTINNNTTTDFQNIDSFNATQKKAWYDKLFTAFPKKGTLTPLRVALSNAGRLYAGRLNELTLNGVAVVDPVQHYCQQNVTILSTDGYWNEGAGFQWNGVTAVGDQDGPGLEVRPQLDGGAPQMQMSTTQTSKTETPTLPTLRQKKTEQEQSQAALVEISTFTQEQTRTSQLQSQDPQWQSKTSQLQISTFTQKQISTLTQLQTQTATLQKKILTLQGRTANLQTRSKTQDEESTSRLQSQATLLQSKTYQLQQKLIQVQQRTSSNGGTTWTGWSDVAACSPVKSGADRVDCKTLAPSDWNNVSSCTKVNGGETGTGGEYDPKIYTTDSQCQYTSPAWVDADSCTPLAPSPGPTSYTVGTAVECQTTGTTPWKDASSCTTSDTMKCQYTPWTSYSKVDSCTPQAQSSGSPYTVAVATQCRTSSWTDWADTTASCTKSATVDCQYGAWTKYVDDPTCVAADKSTTSPYTVTKAKQCQMTDGGWKTVAAGLTCTEVSTGATETQCRYSAWTGWSNTGSCTAVAPSPGPTYSVRTARNCQTVWTTAKDTSTCVPTATTLCTTVWTAFTDTSSCTKDDTTNCQYAPWTGWSNTASCTPLAPSTGPTTYTVGTATECQTTWPNPWVDASSCTASDTRKCQYEDWSGWSPTDGCTAVARADDYSVGLARECGTDWTSWAPTATCDVAPDTKCQTTWPKPWVDWTGASACAASETLKCQTVPVIADWTDDPLCTAGRIAGLTTYCQNVVPPPATSFVATVKDCEEGTFDGVITSCDTVTTGPTNVDSCTAAAASKDNDWLTTTCALVALGATSDTLADVAEYYWKTDLRDPLQLPDRCTGGPVVSGSITAYNDVCVNDTKNPRQFMNTYTLGLGASGLMQYRADYLTASSGDFNSINLGVTADPATGLCSWQTFGECNWPKPESDSQTNIDDLWHAAVNGRGTYFSASDPASLATGISGALSSVGVKAGALAGVTVTSPNLVAGSENSIFEVSFKAGEWSGDVVKRTINASTGELSTPVWAAQALLDAKVSGGTHTARTIYTYNPGGGSVTGSTDQLKYFLWANLTSTQQDYFALPALGTLTQFCAVGTKTICLSTATQVSASGEPLLNFIRGDKTNEGPLTNLGAYYRQRAHLLGDIAGSEAVYVQGSPWNYADLQYGAFKAANVSRAGTVYVAANDGMLHALNVATGDEAWAYVPAIVMPNLFKLADKSYALVGGHQFLVDGTPVAGDICVSDCATTSAVWKTILVGGLNHGGRGYYALDVTDPTAPKGLWEFTDDNLGYTYGNPVITKLKNGTWVVIVASGYNNVTPGDGQGRLFILNATSGAVIRTISTEVGDASTPSGLARIAGWANFPDNNNTTQRVYGGDLRGNLWRFDINGDIPVTVDPPVYDAQRLATLVDAAGVAQPITSKPELGKVGSQPVVFVATGQLLGSDDLVTAQQQSLYAIKDRLTVTHLTADPPVYGDYGSPRQPLSPPQETPPPGDFVKQTLTSVLCPDSTTLYCTVTSSDFAVDFDTNDGWYIDFPVLGERVNTDLRLQLGTLAFNTNTPTTGACVPVGVSYAYFLDYRSGAAVEGTDGLVGTKLGDYLSTSPSVIRLEDGTIRELIRTDTPDTISTPVPTAPTPLDTRRVSWRELITE</sequence>
<evidence type="ECO:0000313" key="10">
    <source>
        <dbReference type="EMBL" id="MQM30522.1"/>
    </source>
</evidence>
<dbReference type="InterPro" id="IPR011047">
    <property type="entry name" value="Quinoprotein_ADH-like_sf"/>
</dbReference>
<dbReference type="InterPro" id="IPR018391">
    <property type="entry name" value="PQQ_b-propeller_rpt"/>
</dbReference>
<evidence type="ECO:0000256" key="6">
    <source>
        <dbReference type="ARBA" id="ARBA00023263"/>
    </source>
</evidence>
<feature type="compositionally biased region" description="Low complexity" evidence="7">
    <location>
        <begin position="519"/>
        <end position="537"/>
    </location>
</feature>
<evidence type="ECO:0000256" key="5">
    <source>
        <dbReference type="ARBA" id="ARBA00022837"/>
    </source>
</evidence>
<dbReference type="EMBL" id="PDHS01000180">
    <property type="protein sequence ID" value="MQM30522.1"/>
    <property type="molecule type" value="Genomic_DNA"/>
</dbReference>
<evidence type="ECO:0000256" key="3">
    <source>
        <dbReference type="ARBA" id="ARBA00022558"/>
    </source>
</evidence>
<feature type="region of interest" description="Disordered" evidence="7">
    <location>
        <begin position="512"/>
        <end position="545"/>
    </location>
</feature>
<evidence type="ECO:0000256" key="1">
    <source>
        <dbReference type="ARBA" id="ARBA00004561"/>
    </source>
</evidence>
<dbReference type="GO" id="GO:0009289">
    <property type="term" value="C:pilus"/>
    <property type="evidence" value="ECO:0007669"/>
    <property type="project" value="UniProtKB-SubCell"/>
</dbReference>
<organism evidence="10 11">
    <name type="scientific">Candidatus Accumulibacter phosphatis</name>
    <dbReference type="NCBI Taxonomy" id="327160"/>
    <lineage>
        <taxon>Bacteria</taxon>
        <taxon>Pseudomonadati</taxon>
        <taxon>Pseudomonadota</taxon>
        <taxon>Betaproteobacteria</taxon>
        <taxon>Candidatus Accumulibacter</taxon>
    </lineage>
</organism>
<dbReference type="Pfam" id="PF05567">
    <property type="entry name" value="T4P_PilY1"/>
    <property type="match status" value="1"/>
</dbReference>
<name>A0A6A7RUB1_9PROT</name>
<feature type="compositionally biased region" description="Pro residues" evidence="7">
    <location>
        <begin position="1860"/>
        <end position="1871"/>
    </location>
</feature>
<evidence type="ECO:0000256" key="2">
    <source>
        <dbReference type="ARBA" id="ARBA00008387"/>
    </source>
</evidence>
<keyword evidence="3" id="KW-1029">Fimbrium biogenesis</keyword>
<reference evidence="10 11" key="1">
    <citation type="submission" date="2017-09" db="EMBL/GenBank/DDBJ databases">
        <title>Metagenomic Analysis Reveals Denitrifying Candidatus Accumulibacter and Flanking Population as a Source of N2O.</title>
        <authorList>
            <person name="Gao H."/>
            <person name="Mao Y."/>
            <person name="Zhao X."/>
            <person name="Liu W.-T."/>
            <person name="Zhang T."/>
            <person name="Wells G."/>
        </authorList>
    </citation>
    <scope>NUCLEOTIDE SEQUENCE [LARGE SCALE GENOMIC DNA]</scope>
    <source>
        <strain evidence="10">CANDO_2_IC</strain>
    </source>
</reference>
<evidence type="ECO:0000313" key="11">
    <source>
        <dbReference type="Proteomes" id="UP000342300"/>
    </source>
</evidence>
<evidence type="ECO:0000256" key="7">
    <source>
        <dbReference type="SAM" id="MobiDB-lite"/>
    </source>
</evidence>
<dbReference type="InterPro" id="IPR008707">
    <property type="entry name" value="B-propeller_PilY1"/>
</dbReference>
<dbReference type="Proteomes" id="UP000342300">
    <property type="component" value="Unassembled WGS sequence"/>
</dbReference>
<comment type="subcellular location">
    <subcellularLocation>
        <location evidence="1">Fimbrium</location>
    </subcellularLocation>
</comment>
<protein>
    <recommendedName>
        <fullName evidence="9">PilY1 beta-propeller domain-containing protein</fullName>
    </recommendedName>
</protein>
<feature type="domain" description="PilY1 beta-propeller" evidence="9">
    <location>
        <begin position="1523"/>
        <end position="1839"/>
    </location>
</feature>
<keyword evidence="4" id="KW-0479">Metal-binding</keyword>
<evidence type="ECO:0000256" key="8">
    <source>
        <dbReference type="SAM" id="SignalP"/>
    </source>
</evidence>
<dbReference type="SMART" id="SM00564">
    <property type="entry name" value="PQQ"/>
    <property type="match status" value="2"/>
</dbReference>
<keyword evidence="8" id="KW-0732">Signal</keyword>
<accession>A0A6A7RUB1</accession>
<gene>
    <name evidence="10" type="ORF">CRU78_08275</name>
</gene>
<dbReference type="GO" id="GO:0046872">
    <property type="term" value="F:metal ion binding"/>
    <property type="evidence" value="ECO:0007669"/>
    <property type="project" value="UniProtKB-KW"/>
</dbReference>
<keyword evidence="5" id="KW-0106">Calcium</keyword>
<comment type="caution">
    <text evidence="10">The sequence shown here is derived from an EMBL/GenBank/DDBJ whole genome shotgun (WGS) entry which is preliminary data.</text>
</comment>
<comment type="similarity">
    <text evidence="2">Belongs to the PilY1 family.</text>
</comment>
<evidence type="ECO:0000259" key="9">
    <source>
        <dbReference type="Pfam" id="PF05567"/>
    </source>
</evidence>
<feature type="signal peptide" evidence="8">
    <location>
        <begin position="1"/>
        <end position="25"/>
    </location>
</feature>